<feature type="compositionally biased region" description="Acidic residues" evidence="3">
    <location>
        <begin position="1118"/>
        <end position="1143"/>
    </location>
</feature>
<dbReference type="PaxDb" id="8022-A0A060WE25"/>
<dbReference type="InterPro" id="IPR036465">
    <property type="entry name" value="vWFA_dom_sf"/>
</dbReference>
<feature type="compositionally biased region" description="Acidic residues" evidence="3">
    <location>
        <begin position="1030"/>
        <end position="1046"/>
    </location>
</feature>
<feature type="compositionally biased region" description="Low complexity" evidence="3">
    <location>
        <begin position="1254"/>
        <end position="1264"/>
    </location>
</feature>
<feature type="region of interest" description="Disordered" evidence="3">
    <location>
        <begin position="913"/>
        <end position="1172"/>
    </location>
</feature>
<dbReference type="GO" id="GO:0000027">
    <property type="term" value="P:ribosomal large subunit assembly"/>
    <property type="evidence" value="ECO:0007669"/>
    <property type="project" value="TreeGrafter"/>
</dbReference>
<organism evidence="5 6">
    <name type="scientific">Oncorhynchus mykiss</name>
    <name type="common">Rainbow trout</name>
    <name type="synonym">Salmo gairdneri</name>
    <dbReference type="NCBI Taxonomy" id="8022"/>
    <lineage>
        <taxon>Eukaryota</taxon>
        <taxon>Metazoa</taxon>
        <taxon>Chordata</taxon>
        <taxon>Craniata</taxon>
        <taxon>Vertebrata</taxon>
        <taxon>Euteleostomi</taxon>
        <taxon>Actinopterygii</taxon>
        <taxon>Neopterygii</taxon>
        <taxon>Teleostei</taxon>
        <taxon>Protacanthopterygii</taxon>
        <taxon>Salmoniformes</taxon>
        <taxon>Salmonidae</taxon>
        <taxon>Salmoninae</taxon>
        <taxon>Oncorhynchus</taxon>
    </lineage>
</organism>
<accession>A0A060WE25</accession>
<feature type="compositionally biased region" description="Basic and acidic residues" evidence="3">
    <location>
        <begin position="1371"/>
        <end position="1380"/>
    </location>
</feature>
<feature type="domain" description="VWFA" evidence="4">
    <location>
        <begin position="1555"/>
        <end position="1755"/>
    </location>
</feature>
<evidence type="ECO:0000256" key="3">
    <source>
        <dbReference type="SAM" id="MobiDB-lite"/>
    </source>
</evidence>
<dbReference type="PROSITE" id="PS50234">
    <property type="entry name" value="VWFA"/>
    <property type="match status" value="1"/>
</dbReference>
<feature type="compositionally biased region" description="Basic and acidic residues" evidence="3">
    <location>
        <begin position="1148"/>
        <end position="1161"/>
    </location>
</feature>
<dbReference type="STRING" id="8022.A0A060WE25"/>
<feature type="region of interest" description="Disordered" evidence="3">
    <location>
        <begin position="771"/>
        <end position="799"/>
    </location>
</feature>
<name>A0A060WE25_ONCMY</name>
<feature type="compositionally biased region" description="Acidic residues" evidence="3">
    <location>
        <begin position="968"/>
        <end position="981"/>
    </location>
</feature>
<dbReference type="CDD" id="cd01460">
    <property type="entry name" value="vWA_midasin"/>
    <property type="match status" value="1"/>
</dbReference>
<evidence type="ECO:0000256" key="2">
    <source>
        <dbReference type="ARBA" id="ARBA00022840"/>
    </source>
</evidence>
<dbReference type="Proteomes" id="UP000193380">
    <property type="component" value="Unassembled WGS sequence"/>
</dbReference>
<feature type="compositionally biased region" description="Basic and acidic residues" evidence="3">
    <location>
        <begin position="1308"/>
        <end position="1320"/>
    </location>
</feature>
<feature type="region of interest" description="Disordered" evidence="3">
    <location>
        <begin position="1194"/>
        <end position="1439"/>
    </location>
</feature>
<feature type="compositionally biased region" description="Basic and acidic residues" evidence="3">
    <location>
        <begin position="1271"/>
        <end position="1287"/>
    </location>
</feature>
<evidence type="ECO:0000259" key="4">
    <source>
        <dbReference type="PROSITE" id="PS50234"/>
    </source>
</evidence>
<dbReference type="EMBL" id="FR904506">
    <property type="protein sequence ID" value="CDQ65412.1"/>
    <property type="molecule type" value="Genomic_DNA"/>
</dbReference>
<proteinExistence type="predicted"/>
<keyword evidence="1" id="KW-0547">Nucleotide-binding</keyword>
<evidence type="ECO:0000256" key="1">
    <source>
        <dbReference type="ARBA" id="ARBA00022741"/>
    </source>
</evidence>
<feature type="compositionally biased region" description="Basic and acidic residues" evidence="3">
    <location>
        <begin position="932"/>
        <end position="943"/>
    </location>
</feature>
<feature type="compositionally biased region" description="Basic and acidic residues" evidence="3">
    <location>
        <begin position="1402"/>
        <end position="1430"/>
    </location>
</feature>
<dbReference type="SMART" id="SM00327">
    <property type="entry name" value="VWA"/>
    <property type="match status" value="1"/>
</dbReference>
<dbReference type="InterPro" id="IPR002035">
    <property type="entry name" value="VWF_A"/>
</dbReference>
<dbReference type="GO" id="GO:0005524">
    <property type="term" value="F:ATP binding"/>
    <property type="evidence" value="ECO:0007669"/>
    <property type="project" value="UniProtKB-KW"/>
</dbReference>
<feature type="compositionally biased region" description="Acidic residues" evidence="3">
    <location>
        <begin position="1345"/>
        <end position="1366"/>
    </location>
</feature>
<feature type="compositionally biased region" description="Basic and acidic residues" evidence="3">
    <location>
        <begin position="1105"/>
        <end position="1117"/>
    </location>
</feature>
<dbReference type="GO" id="GO:0030687">
    <property type="term" value="C:preribosome, large subunit precursor"/>
    <property type="evidence" value="ECO:0007669"/>
    <property type="project" value="TreeGrafter"/>
</dbReference>
<feature type="compositionally biased region" description="Polar residues" evidence="3">
    <location>
        <begin position="1202"/>
        <end position="1214"/>
    </location>
</feature>
<dbReference type="SUPFAM" id="SSF53300">
    <property type="entry name" value="vWA-like"/>
    <property type="match status" value="1"/>
</dbReference>
<dbReference type="GO" id="GO:0005634">
    <property type="term" value="C:nucleus"/>
    <property type="evidence" value="ECO:0007669"/>
    <property type="project" value="TreeGrafter"/>
</dbReference>
<protein>
    <recommendedName>
        <fullName evidence="4">VWFA domain-containing protein</fullName>
    </recommendedName>
</protein>
<dbReference type="PANTHER" id="PTHR48103:SF2">
    <property type="entry name" value="MIDASIN"/>
    <property type="match status" value="1"/>
</dbReference>
<dbReference type="PANTHER" id="PTHR48103">
    <property type="entry name" value="MIDASIN-RELATED"/>
    <property type="match status" value="1"/>
</dbReference>
<feature type="region of interest" description="Disordered" evidence="3">
    <location>
        <begin position="593"/>
        <end position="619"/>
    </location>
</feature>
<dbReference type="FunFam" id="3.40.50.410:FF:000028">
    <property type="entry name" value="Midasin"/>
    <property type="match status" value="1"/>
</dbReference>
<evidence type="ECO:0000313" key="5">
    <source>
        <dbReference type="EMBL" id="CDQ65412.1"/>
    </source>
</evidence>
<sequence>MSEARLCLPVLEQLALAVRQRLEEWPEHPALVQLTVVMERIMGFSLASPLAKFLNGLEILLSKAQEWENNASRKVSLRRELEPVTNLIIQWRKLELNCWSSSLDNALKRHTERSTKHWFSLYQLVERYLEEQRMDTSTEGDLSLESLSLSTVSSTLQAFMEGSTLGEYHTRLAMLLGFHCHLLLAPSQHRQETLCSLLWNLHKYYTQFSECIQTKVTQLRQPIEKELKDFVKISKWNDVSFWSIKQSVDKTHRTLFKFVKKFEAALSGPCAPALMEQEGSASLDSVDANQENTPLHRLHHALKNALPGKARDLQGESPEEGLAGVEPSSLQSRLPLLTRKMRKMCVTLVKKNPLPELSEDLDVFTGEIISNLRDLQSLTIDLKAEKEKQKSEVKHILQQKQRALSDLFKMLAEIGLSYRKGLNWNRTADPEETLCLQPLELHTALAAVRTQEQAENSLFTEMNAAWDGCQKYFYRSWARRTAMMTALQSAAKELGIGNIDRCRGFSSHLFKLLLRQRRRLAKLTEQWVHHRRLTVSVQGIQAHLRAHSEDAGGLPPQASLQAWVIKAQGLSAQCVTLLQQLSWLLQCCPEGPQQTDGSGGQREPTLRCPSPLASQRQPPGCLLRRGDPAWSQLSQRVADMLGQTQSLKEELDAVALQSTQGALHSWSHFSVCCSGYDRLGSVTAQMPAVEQLFTTPEGTADTQPGLTRGLQYVRGEVEAALTEFTTWKTQLLSLGHGHTDYQQTFRSEFSAELEKAINTVLVAVQTLVKRREGEQQGEEQTDTKREGEEEAPQEDLLKPGHLSRLLEEELGAEVASLSLGEVSDTLEQLVERLRVHRDSCPSHQLQELSEACRLLARLEPMLGLYSELVRYYLAVSLGAHRSTGKLLSVLAGIFTELAQKGFCLPQELMEGGDGEGATEFHDYEGGGIGEGEGTKDVSDKIENEEQVEDTFQEGQEKKEEEPDKKNIEEEDNAIEMSEDFDGQMHDGDQQEPGEDDEEESDKEEDEDLDKKMGDLGEGQTDTLDERMWGDEDDDDEEEGSDNEEESGQGMDQGESELVAKDDNLDAADPKKDKNKDDKDQQLDEEEKEKINEQGDEREFDENEVDPYHGKQEKKPDPEAMDLPDELNLDQEEEQAGDEGDGEGAGEALARDEGREAGKEEDMAIPANEGQKPKMYLEQIVLLVGCLTHFFPESAERKEHNTDGQTGEENVQSETAVELAGEASERDQAKEEHGTGAADASQSEGHESKLMARMSSQKQSQSKTQSFKRKPGRADNERSTGDYNERISKRLRTVESSTEKTQENNQTEAQRESDLYEHIKQGETAYDTQTYDVASADQQKPAGAPQEEDQEDEDIAMDTEEQEEDLQAVEAQELKPEKLESNRASQKGAPAIYSSRLDSGELEAQRQCEGDEERPKDTQGHSDEEHPERSTESTFHTVPELLMDTLQNPVRNPEELRREMELQLEAWMKQAPGEREEESAAAAMWHQYQTLTSALSQQLCEQLRLILEPTQAAKLKGDFRTGKRLNMRKVIPYIASQFRKDKIWLRRTKPSKREYQICLAVDDSSSMVDNHSKQLAFESLSVIVNALTLLEVGQVSVCSFGETVQLLHPFQQQFNDQSGARILRLCQFQQKKTRIAQFLETSANMFVAAKQHSPGSMNTETAQLLLIVSDGRGLFLEGKERVTAAVQAARSANVFVIFVVLDNPNSRDSILDIKVPIFKGPGEMPEIRSYMEEFPFPFYVILRDVHALPETLSDALRQWFELVTATDQ</sequence>
<dbReference type="GO" id="GO:0000055">
    <property type="term" value="P:ribosomal large subunit export from nucleus"/>
    <property type="evidence" value="ECO:0007669"/>
    <property type="project" value="TreeGrafter"/>
</dbReference>
<feature type="compositionally biased region" description="Basic and acidic residues" evidence="3">
    <location>
        <begin position="954"/>
        <end position="967"/>
    </location>
</feature>
<feature type="compositionally biased region" description="Acidic residues" evidence="3">
    <location>
        <begin position="989"/>
        <end position="1007"/>
    </location>
</feature>
<feature type="compositionally biased region" description="Basic and acidic residues" evidence="3">
    <location>
        <begin position="1057"/>
        <end position="1096"/>
    </location>
</feature>
<feature type="compositionally biased region" description="Polar residues" evidence="3">
    <location>
        <begin position="1325"/>
        <end position="1337"/>
    </location>
</feature>
<keyword evidence="2" id="KW-0067">ATP-binding</keyword>
<gene>
    <name evidence="5" type="ORF">GSONMT00073177001</name>
</gene>
<reference evidence="5" key="1">
    <citation type="journal article" date="2014" name="Nat. Commun.">
        <title>The rainbow trout genome provides novel insights into evolution after whole-genome duplication in vertebrates.</title>
        <authorList>
            <person name="Berthelot C."/>
            <person name="Brunet F."/>
            <person name="Chalopin D."/>
            <person name="Juanchich A."/>
            <person name="Bernard M."/>
            <person name="Noel B."/>
            <person name="Bento P."/>
            <person name="Da Silva C."/>
            <person name="Labadie K."/>
            <person name="Alberti A."/>
            <person name="Aury J.M."/>
            <person name="Louis A."/>
            <person name="Dehais P."/>
            <person name="Bardou P."/>
            <person name="Montfort J."/>
            <person name="Klopp C."/>
            <person name="Cabau C."/>
            <person name="Gaspin C."/>
            <person name="Thorgaard G.H."/>
            <person name="Boussaha M."/>
            <person name="Quillet E."/>
            <person name="Guyomard R."/>
            <person name="Galiana D."/>
            <person name="Bobe J."/>
            <person name="Volff J.N."/>
            <person name="Genet C."/>
            <person name="Wincker P."/>
            <person name="Jaillon O."/>
            <person name="Roest Crollius H."/>
            <person name="Guiguen Y."/>
        </authorList>
    </citation>
    <scope>NUCLEOTIDE SEQUENCE [LARGE SCALE GENOMIC DNA]</scope>
</reference>
<dbReference type="Gene3D" id="3.40.50.410">
    <property type="entry name" value="von Willebrand factor, type A domain"/>
    <property type="match status" value="1"/>
</dbReference>
<evidence type="ECO:0000313" key="6">
    <source>
        <dbReference type="Proteomes" id="UP000193380"/>
    </source>
</evidence>
<reference evidence="5" key="2">
    <citation type="submission" date="2014-03" db="EMBL/GenBank/DDBJ databases">
        <authorList>
            <person name="Genoscope - CEA"/>
        </authorList>
    </citation>
    <scope>NUCLEOTIDE SEQUENCE</scope>
</reference>
<feature type="compositionally biased region" description="Basic and acidic residues" evidence="3">
    <location>
        <begin position="1222"/>
        <end position="1233"/>
    </location>
</feature>